<protein>
    <submittedName>
        <fullName evidence="1">Uncharacterized protein</fullName>
    </submittedName>
</protein>
<comment type="caution">
    <text evidence="1">The sequence shown here is derived from an EMBL/GenBank/DDBJ whole genome shotgun (WGS) entry which is preliminary data.</text>
</comment>
<feature type="non-terminal residue" evidence="1">
    <location>
        <position position="1"/>
    </location>
</feature>
<keyword evidence="2" id="KW-1185">Reference proteome</keyword>
<gene>
    <name evidence="1" type="ORF">L2A60_20195</name>
</gene>
<evidence type="ECO:0000313" key="1">
    <source>
        <dbReference type="EMBL" id="MCF3948962.1"/>
    </source>
</evidence>
<dbReference type="Proteomes" id="UP001521209">
    <property type="component" value="Unassembled WGS sequence"/>
</dbReference>
<sequence length="78" mass="8819">SQTGDRRVKCAINGAAKSAGNHYRRAVLFNPPGQMTTHPNFIADINSSSNMAILSQIRHFREDRRKNLMFVSNFVNEI</sequence>
<reference evidence="1 2" key="1">
    <citation type="submission" date="2022-01" db="EMBL/GenBank/DDBJ databases">
        <authorList>
            <person name="Won M."/>
            <person name="Kim S.-J."/>
            <person name="Kwon S.-W."/>
        </authorList>
    </citation>
    <scope>NUCLEOTIDE SEQUENCE [LARGE SCALE GENOMIC DNA]</scope>
    <source>
        <strain evidence="1 2">KCTC 23505</strain>
    </source>
</reference>
<dbReference type="EMBL" id="JAKGBZ010000121">
    <property type="protein sequence ID" value="MCF3948962.1"/>
    <property type="molecule type" value="Genomic_DNA"/>
</dbReference>
<proteinExistence type="predicted"/>
<name>A0ABS9E1S7_9PROT</name>
<evidence type="ECO:0000313" key="2">
    <source>
        <dbReference type="Proteomes" id="UP001521209"/>
    </source>
</evidence>
<dbReference type="RefSeq" id="WP_235706268.1">
    <property type="nucleotide sequence ID" value="NZ_JAKGBZ010000121.1"/>
</dbReference>
<accession>A0ABS9E1S7</accession>
<organism evidence="1 2">
    <name type="scientific">Acidiphilium iwatense</name>
    <dbReference type="NCBI Taxonomy" id="768198"/>
    <lineage>
        <taxon>Bacteria</taxon>
        <taxon>Pseudomonadati</taxon>
        <taxon>Pseudomonadota</taxon>
        <taxon>Alphaproteobacteria</taxon>
        <taxon>Acetobacterales</taxon>
        <taxon>Acidocellaceae</taxon>
        <taxon>Acidiphilium</taxon>
    </lineage>
</organism>